<evidence type="ECO:0000256" key="4">
    <source>
        <dbReference type="ARBA" id="ARBA00022741"/>
    </source>
</evidence>
<name>W1NP02_AMBTC</name>
<keyword evidence="5" id="KW-0418">Kinase</keyword>
<feature type="non-terminal residue" evidence="8">
    <location>
        <position position="165"/>
    </location>
</feature>
<feature type="domain" description="Protein kinase" evidence="7">
    <location>
        <begin position="6"/>
        <end position="165"/>
    </location>
</feature>
<evidence type="ECO:0000259" key="7">
    <source>
        <dbReference type="PROSITE" id="PS50011"/>
    </source>
</evidence>
<evidence type="ECO:0000313" key="8">
    <source>
        <dbReference type="EMBL" id="ERM97886.1"/>
    </source>
</evidence>
<accession>W1NP02</accession>
<dbReference type="HOGENOM" id="CLU_1615076_0_0_1"/>
<gene>
    <name evidence="8" type="ORF">AMTR_s00115p00141450</name>
</gene>
<evidence type="ECO:0000313" key="9">
    <source>
        <dbReference type="Proteomes" id="UP000017836"/>
    </source>
</evidence>
<evidence type="ECO:0000256" key="6">
    <source>
        <dbReference type="ARBA" id="ARBA00022840"/>
    </source>
</evidence>
<evidence type="ECO:0000256" key="2">
    <source>
        <dbReference type="ARBA" id="ARBA00022527"/>
    </source>
</evidence>
<dbReference type="Gene3D" id="3.30.200.20">
    <property type="entry name" value="Phosphorylase Kinase, domain 1"/>
    <property type="match status" value="1"/>
</dbReference>
<dbReference type="GO" id="GO:0004693">
    <property type="term" value="F:cyclin-dependent protein serine/threonine kinase activity"/>
    <property type="evidence" value="ECO:0007669"/>
    <property type="project" value="UniProtKB-EC"/>
</dbReference>
<dbReference type="EC" id="2.7.11.22" evidence="1"/>
<dbReference type="PANTHER" id="PTHR24056">
    <property type="entry name" value="CELL DIVISION PROTEIN KINASE"/>
    <property type="match status" value="1"/>
</dbReference>
<dbReference type="eggNOG" id="KOG0594">
    <property type="taxonomic scope" value="Eukaryota"/>
</dbReference>
<dbReference type="PROSITE" id="PS50011">
    <property type="entry name" value="PROTEIN_KINASE_DOM"/>
    <property type="match status" value="1"/>
</dbReference>
<evidence type="ECO:0000256" key="1">
    <source>
        <dbReference type="ARBA" id="ARBA00012425"/>
    </source>
</evidence>
<dbReference type="SMART" id="SM00220">
    <property type="entry name" value="S_TKc"/>
    <property type="match status" value="1"/>
</dbReference>
<evidence type="ECO:0000256" key="3">
    <source>
        <dbReference type="ARBA" id="ARBA00022679"/>
    </source>
</evidence>
<dbReference type="InterPro" id="IPR000719">
    <property type="entry name" value="Prot_kinase_dom"/>
</dbReference>
<keyword evidence="4" id="KW-0547">Nucleotide-binding</keyword>
<keyword evidence="9" id="KW-1185">Reference proteome</keyword>
<sequence length="165" mass="19308">MVLADYYIEKSLGIDSQGETLRAIAFKDYSSVTLKILHFETYDGPLLNFDQEISIVYSIPSSIYIVQILDLDIYMDLLLRCWTFLIFEAMDMDLKEFIRLGQQLNAKRIKSFLYQLCMGVSYIHSHSIIHRDLKPRNIWVNKSKGVVKIEGFGFAQRDRTPQEER</sequence>
<keyword evidence="3" id="KW-0808">Transferase</keyword>
<dbReference type="Proteomes" id="UP000017836">
    <property type="component" value="Unassembled WGS sequence"/>
</dbReference>
<dbReference type="InterPro" id="IPR011009">
    <property type="entry name" value="Kinase-like_dom_sf"/>
</dbReference>
<dbReference type="AlphaFoldDB" id="W1NP02"/>
<dbReference type="EMBL" id="KI395748">
    <property type="protein sequence ID" value="ERM97886.1"/>
    <property type="molecule type" value="Genomic_DNA"/>
</dbReference>
<dbReference type="GO" id="GO:0005524">
    <property type="term" value="F:ATP binding"/>
    <property type="evidence" value="ECO:0007669"/>
    <property type="project" value="UniProtKB-KW"/>
</dbReference>
<dbReference type="Pfam" id="PF00069">
    <property type="entry name" value="Pkinase"/>
    <property type="match status" value="1"/>
</dbReference>
<evidence type="ECO:0000256" key="5">
    <source>
        <dbReference type="ARBA" id="ARBA00022777"/>
    </source>
</evidence>
<dbReference type="Gene3D" id="1.10.510.10">
    <property type="entry name" value="Transferase(Phosphotransferase) domain 1"/>
    <property type="match status" value="1"/>
</dbReference>
<dbReference type="SUPFAM" id="SSF56112">
    <property type="entry name" value="Protein kinase-like (PK-like)"/>
    <property type="match status" value="1"/>
</dbReference>
<dbReference type="InterPro" id="IPR050108">
    <property type="entry name" value="CDK"/>
</dbReference>
<organism evidence="8 9">
    <name type="scientific">Amborella trichopoda</name>
    <dbReference type="NCBI Taxonomy" id="13333"/>
    <lineage>
        <taxon>Eukaryota</taxon>
        <taxon>Viridiplantae</taxon>
        <taxon>Streptophyta</taxon>
        <taxon>Embryophyta</taxon>
        <taxon>Tracheophyta</taxon>
        <taxon>Spermatophyta</taxon>
        <taxon>Magnoliopsida</taxon>
        <taxon>Amborellales</taxon>
        <taxon>Amborellaceae</taxon>
        <taxon>Amborella</taxon>
    </lineage>
</organism>
<proteinExistence type="predicted"/>
<reference evidence="9" key="1">
    <citation type="journal article" date="2013" name="Science">
        <title>The Amborella genome and the evolution of flowering plants.</title>
        <authorList>
            <consortium name="Amborella Genome Project"/>
        </authorList>
    </citation>
    <scope>NUCLEOTIDE SEQUENCE [LARGE SCALE GENOMIC DNA]</scope>
</reference>
<keyword evidence="2" id="KW-0723">Serine/threonine-protein kinase</keyword>
<protein>
    <recommendedName>
        <fullName evidence="1">cyclin-dependent kinase</fullName>
        <ecNumber evidence="1">2.7.11.22</ecNumber>
    </recommendedName>
</protein>
<dbReference type="STRING" id="13333.W1NP02"/>
<dbReference type="PANTHER" id="PTHR24056:SF254">
    <property type="entry name" value="CYCLIN-DEPENDENT KINASE 2"/>
    <property type="match status" value="1"/>
</dbReference>
<dbReference type="Gramene" id="ERM97886">
    <property type="protein sequence ID" value="ERM97886"/>
    <property type="gene ID" value="AMTR_s00115p00141450"/>
</dbReference>
<keyword evidence="6" id="KW-0067">ATP-binding</keyword>